<reference evidence="3" key="2">
    <citation type="submission" date="2016-01" db="EMBL/GenBank/DDBJ databases">
        <title>Six Aerococcus type strain genome sequencing and assembly using PacBio and Illumina Hiseq.</title>
        <authorList>
            <person name="Carkaci D."/>
            <person name="Dargis R."/>
            <person name="Nielsen X.C."/>
            <person name="Skovgaard O."/>
            <person name="Fuursted K."/>
            <person name="Christensen J.J."/>
        </authorList>
    </citation>
    <scope>NUCLEOTIDE SEQUENCE [LARGE SCALE GENOMIC DNA]</scope>
    <source>
        <strain evidence="3">CCUG43001</strain>
    </source>
</reference>
<protein>
    <submittedName>
        <fullName evidence="2">DUF956 domain-containing protein</fullName>
    </submittedName>
</protein>
<accession>A0A0X8FAP3</accession>
<gene>
    <name evidence="1" type="ORF">AWM72_03510</name>
    <name evidence="2" type="ORF">CYJ28_08220</name>
</gene>
<dbReference type="Proteomes" id="UP000234239">
    <property type="component" value="Unassembled WGS sequence"/>
</dbReference>
<sequence length="123" mass="14006">MVQSLNQEVVYVTKATSFLGMTDYGKILLGNAAFEFYDDRNPANFIQIPWEEIDYVVVSILFSGRWIPRFAIQTKKAGSFSFAAKDAKALLRQVREYVPADRIVRSLSFFEVVKQALGWGKKS</sequence>
<dbReference type="OrthoDB" id="1646215at2"/>
<evidence type="ECO:0000313" key="4">
    <source>
        <dbReference type="Proteomes" id="UP000234239"/>
    </source>
</evidence>
<evidence type="ECO:0000313" key="1">
    <source>
        <dbReference type="EMBL" id="AMB93886.1"/>
    </source>
</evidence>
<dbReference type="EMBL" id="PKGY01000004">
    <property type="protein sequence ID" value="PKZ21163.1"/>
    <property type="molecule type" value="Genomic_DNA"/>
</dbReference>
<dbReference type="PIRSF" id="PIRSF021265">
    <property type="entry name" value="DUF956"/>
    <property type="match status" value="1"/>
</dbReference>
<evidence type="ECO:0000313" key="3">
    <source>
        <dbReference type="Proteomes" id="UP000069912"/>
    </source>
</evidence>
<evidence type="ECO:0000313" key="2">
    <source>
        <dbReference type="EMBL" id="PKZ21163.1"/>
    </source>
</evidence>
<reference evidence="2 4" key="3">
    <citation type="submission" date="2017-12" db="EMBL/GenBank/DDBJ databases">
        <title>Phylogenetic diversity of female urinary microbiome.</title>
        <authorList>
            <person name="Thomas-White K."/>
            <person name="Wolfe A.J."/>
        </authorList>
    </citation>
    <scope>NUCLEOTIDE SEQUENCE [LARGE SCALE GENOMIC DNA]</scope>
    <source>
        <strain evidence="2 4">UMB0139</strain>
    </source>
</reference>
<dbReference type="KEGG" id="asan:AWM72_03510"/>
<dbReference type="AlphaFoldDB" id="A0A0X8FAP3"/>
<name>A0A0X8FAP3_9LACT</name>
<dbReference type="GeneID" id="92903137"/>
<dbReference type="RefSeq" id="WP_067973217.1">
    <property type="nucleotide sequence ID" value="NZ_CAJHKM010000005.1"/>
</dbReference>
<proteinExistence type="predicted"/>
<dbReference type="Pfam" id="PF06115">
    <property type="entry name" value="DUF956"/>
    <property type="match status" value="1"/>
</dbReference>
<dbReference type="Proteomes" id="UP000069912">
    <property type="component" value="Chromosome"/>
</dbReference>
<dbReference type="InterPro" id="IPR010360">
    <property type="entry name" value="DUF956"/>
</dbReference>
<organism evidence="1 3">
    <name type="scientific">Aerococcus sanguinicola</name>
    <dbReference type="NCBI Taxonomy" id="119206"/>
    <lineage>
        <taxon>Bacteria</taxon>
        <taxon>Bacillati</taxon>
        <taxon>Bacillota</taxon>
        <taxon>Bacilli</taxon>
        <taxon>Lactobacillales</taxon>
        <taxon>Aerococcaceae</taxon>
        <taxon>Aerococcus</taxon>
    </lineage>
</organism>
<dbReference type="EMBL" id="CP014160">
    <property type="protein sequence ID" value="AMB93886.1"/>
    <property type="molecule type" value="Genomic_DNA"/>
</dbReference>
<reference evidence="1 3" key="1">
    <citation type="journal article" date="2016" name="Genome Announc.">
        <title>Complete Genome Sequences of Aerococcus christensenii CCUG 28831T, Aerococcus sanguinicola CCUG 43001T, Aerococcus urinae CCUG 36881T, Aerococcus urinaeequi CCUG 28094T, Aerococcus urinaehominis CCUG 42038 BT, and Aerococcus viridans CCUG 4311T.</title>
        <authorList>
            <person name="Carkaci D."/>
            <person name="Dargis R."/>
            <person name="Nielsen X.C."/>
            <person name="Skovgaard O."/>
            <person name="Fuursted K."/>
            <person name="Christensen J.J."/>
        </authorList>
    </citation>
    <scope>NUCLEOTIDE SEQUENCE [LARGE SCALE GENOMIC DNA]</scope>
    <source>
        <strain evidence="1 3">CCUG43001</strain>
    </source>
</reference>
<keyword evidence="3" id="KW-1185">Reference proteome</keyword>